<keyword evidence="1" id="KW-0812">Transmembrane</keyword>
<evidence type="ECO:0000256" key="1">
    <source>
        <dbReference type="SAM" id="Phobius"/>
    </source>
</evidence>
<evidence type="ECO:0000313" key="3">
    <source>
        <dbReference type="EMBL" id="GIP55420.1"/>
    </source>
</evidence>
<accession>A0ABQ4MJ31</accession>
<protein>
    <recommendedName>
        <fullName evidence="2">Transglutaminase-like domain-containing protein</fullName>
    </recommendedName>
</protein>
<dbReference type="Proteomes" id="UP000679992">
    <property type="component" value="Unassembled WGS sequence"/>
</dbReference>
<proteinExistence type="predicted"/>
<feature type="domain" description="Transglutaminase-like" evidence="2">
    <location>
        <begin position="501"/>
        <end position="581"/>
    </location>
</feature>
<dbReference type="InterPro" id="IPR052901">
    <property type="entry name" value="Bact_TGase-like"/>
</dbReference>
<feature type="transmembrane region" description="Helical" evidence="1">
    <location>
        <begin position="66"/>
        <end position="87"/>
    </location>
</feature>
<feature type="transmembrane region" description="Helical" evidence="1">
    <location>
        <begin position="41"/>
        <end position="59"/>
    </location>
</feature>
<feature type="transmembrane region" description="Helical" evidence="1">
    <location>
        <begin position="132"/>
        <end position="151"/>
    </location>
</feature>
<dbReference type="InterPro" id="IPR002931">
    <property type="entry name" value="Transglutaminase-like"/>
</dbReference>
<gene>
    <name evidence="3" type="primary">yebA</name>
    <name evidence="3" type="ORF">J42TS3_44550</name>
</gene>
<dbReference type="PANTHER" id="PTHR42736:SF1">
    <property type="entry name" value="PROTEIN-GLUTAMINE GAMMA-GLUTAMYLTRANSFERASE"/>
    <property type="match status" value="1"/>
</dbReference>
<dbReference type="Pfam" id="PF13559">
    <property type="entry name" value="DUF4129"/>
    <property type="match status" value="1"/>
</dbReference>
<feature type="transmembrane region" description="Helical" evidence="1">
    <location>
        <begin position="194"/>
        <end position="212"/>
    </location>
</feature>
<dbReference type="SUPFAM" id="SSF54001">
    <property type="entry name" value="Cysteine proteinases"/>
    <property type="match status" value="1"/>
</dbReference>
<reference evidence="3 4" key="1">
    <citation type="submission" date="2021-03" db="EMBL/GenBank/DDBJ databases">
        <title>Antimicrobial resistance genes in bacteria isolated from Japanese honey, and their potential for conferring macrolide and lincosamide resistance in the American foulbrood pathogen Paenibacillus larvae.</title>
        <authorList>
            <person name="Okamoto M."/>
            <person name="Kumagai M."/>
            <person name="Kanamori H."/>
            <person name="Takamatsu D."/>
        </authorList>
    </citation>
    <scope>NUCLEOTIDE SEQUENCE [LARGE SCALE GENOMIC DNA]</scope>
    <source>
        <strain evidence="3 4">J42TS3</strain>
    </source>
</reference>
<name>A0ABQ4MJ31_9BACL</name>
<feature type="transmembrane region" description="Helical" evidence="1">
    <location>
        <begin position="107"/>
        <end position="125"/>
    </location>
</feature>
<feature type="transmembrane region" description="Helical" evidence="1">
    <location>
        <begin position="627"/>
        <end position="651"/>
    </location>
</feature>
<dbReference type="SMART" id="SM00460">
    <property type="entry name" value="TGc"/>
    <property type="match status" value="1"/>
</dbReference>
<dbReference type="RefSeq" id="WP_213656373.1">
    <property type="nucleotide sequence ID" value="NZ_BOSL01000018.1"/>
</dbReference>
<sequence length="757" mass="86932">MKQSHDRSLFSWYRLFSVLWLLVIAMQWIDYTEPLWFDETTALVTVTLLSVAAIDLLPLRATWRWIIKAIVVMAGWRIVLIAYDVYLPSGRLVPDQLYGMAQQFTPYIWFSLAAWVFFELALELLNGKKRILLFLAGDLIAFAILDSFTSYYLWQNVAWTVFAGLGWLASLHFRSFQLKYPHGWNRLRHQPLRIAANIVAIFACVLLIGVSMPSVSPVLTDPYTAWKNRGGPGGNAAATPVSSTDSGSVMIIAPQEVISGYSRDDKELGGGFEFSYGPVMTVDTSVRSYWRGETRRNYTGKGWMDLSEEGREFNRIQGVSTGELPGEEIPPKVEIMQVEQTITMQNEEIYPVLFGGYTMGSVELLDEEEQQTGGTMMWAPKEAELHWEMNHQALTRSSQPIGRLYPKKYKVVANIPVIPLEELREASFETLYPADKENAYLQIPSGFPDRVRELALQVTAEGTTPYRKMELLQDYLRQNYEYTNQPDLSLKKSEDFVDSFLFEIKQGYCDYYSTAMVMMARSLGIPARWVKGYSPGTQPNPEYMQRFPETGMDYRVNNADAHSWTELYFGDYGWVPFEATPGFSAPVLYKQDGSVMTLADSSDLDGASRDNGKGMLESMSPETIRNLIIICIAVILLWAVYQLRSVLYFAFFRLRLGRPLTLGEKAVLQTQHLIRRLRRRGFNRSGDETLRESVDRWKEKQPELAATLDTLLSEFERASYSPESFSPQQWRIVREQSRKLMRMTRKRKKRERYAVMR</sequence>
<organism evidence="3 4">
    <name type="scientific">Paenibacillus vini</name>
    <dbReference type="NCBI Taxonomy" id="1476024"/>
    <lineage>
        <taxon>Bacteria</taxon>
        <taxon>Bacillati</taxon>
        <taxon>Bacillota</taxon>
        <taxon>Bacilli</taxon>
        <taxon>Bacillales</taxon>
        <taxon>Paenibacillaceae</taxon>
        <taxon>Paenibacillus</taxon>
    </lineage>
</organism>
<comment type="caution">
    <text evidence="3">The sequence shown here is derived from an EMBL/GenBank/DDBJ whole genome shotgun (WGS) entry which is preliminary data.</text>
</comment>
<evidence type="ECO:0000313" key="4">
    <source>
        <dbReference type="Proteomes" id="UP000679992"/>
    </source>
</evidence>
<keyword evidence="4" id="KW-1185">Reference proteome</keyword>
<dbReference type="Gene3D" id="3.10.620.30">
    <property type="match status" value="1"/>
</dbReference>
<dbReference type="InterPro" id="IPR025403">
    <property type="entry name" value="TgpA-like_C"/>
</dbReference>
<keyword evidence="1" id="KW-0472">Membrane</keyword>
<keyword evidence="1" id="KW-1133">Transmembrane helix</keyword>
<feature type="transmembrane region" description="Helical" evidence="1">
    <location>
        <begin position="157"/>
        <end position="173"/>
    </location>
</feature>
<dbReference type="InterPro" id="IPR038765">
    <property type="entry name" value="Papain-like_cys_pep_sf"/>
</dbReference>
<dbReference type="PANTHER" id="PTHR42736">
    <property type="entry name" value="PROTEIN-GLUTAMINE GAMMA-GLUTAMYLTRANSFERASE"/>
    <property type="match status" value="1"/>
</dbReference>
<feature type="transmembrane region" description="Helical" evidence="1">
    <location>
        <begin position="12"/>
        <end position="29"/>
    </location>
</feature>
<dbReference type="EMBL" id="BOSL01000018">
    <property type="protein sequence ID" value="GIP55420.1"/>
    <property type="molecule type" value="Genomic_DNA"/>
</dbReference>
<dbReference type="Pfam" id="PF01841">
    <property type="entry name" value="Transglut_core"/>
    <property type="match status" value="1"/>
</dbReference>
<evidence type="ECO:0000259" key="2">
    <source>
        <dbReference type="SMART" id="SM00460"/>
    </source>
</evidence>